<evidence type="ECO:0000313" key="1">
    <source>
        <dbReference type="EMBL" id="MBB5202478.1"/>
    </source>
</evidence>
<accession>A0A840RZD7</accession>
<sequence>MRMSDEEYFRSCVAKERRLAQLLGYENIEECYERAGTLLVNTDALPQWTRDWKACGPLIAAHGVTIQYGKDPAHEHGDAVICGSVNVPFSDHPCKDRAIMFAVVKAVIVLLEHAKCHHSQ</sequence>
<comment type="caution">
    <text evidence="1">The sequence shown here is derived from an EMBL/GenBank/DDBJ whole genome shotgun (WGS) entry which is preliminary data.</text>
</comment>
<gene>
    <name evidence="1" type="ORF">HNR39_004342</name>
</gene>
<evidence type="ECO:0000313" key="2">
    <source>
        <dbReference type="Proteomes" id="UP000571084"/>
    </source>
</evidence>
<dbReference type="EMBL" id="JACHHQ010000015">
    <property type="protein sequence ID" value="MBB5202478.1"/>
    <property type="molecule type" value="Genomic_DNA"/>
</dbReference>
<dbReference type="Proteomes" id="UP000571084">
    <property type="component" value="Unassembled WGS sequence"/>
</dbReference>
<dbReference type="RefSeq" id="WP_168057379.1">
    <property type="nucleotide sequence ID" value="NZ_JAAOZT010000018.1"/>
</dbReference>
<organism evidence="1 2">
    <name type="scientific">Glaciimonas immobilis</name>
    <dbReference type="NCBI Taxonomy" id="728004"/>
    <lineage>
        <taxon>Bacteria</taxon>
        <taxon>Pseudomonadati</taxon>
        <taxon>Pseudomonadota</taxon>
        <taxon>Betaproteobacteria</taxon>
        <taxon>Burkholderiales</taxon>
        <taxon>Oxalobacteraceae</taxon>
        <taxon>Glaciimonas</taxon>
    </lineage>
</organism>
<keyword evidence="2" id="KW-1185">Reference proteome</keyword>
<dbReference type="AlphaFoldDB" id="A0A840RZD7"/>
<evidence type="ECO:0008006" key="3">
    <source>
        <dbReference type="Google" id="ProtNLM"/>
    </source>
</evidence>
<name>A0A840RZD7_9BURK</name>
<reference evidence="1 2" key="1">
    <citation type="submission" date="2020-08" db="EMBL/GenBank/DDBJ databases">
        <title>Genomic Encyclopedia of Type Strains, Phase IV (KMG-IV): sequencing the most valuable type-strain genomes for metagenomic binning, comparative biology and taxonomic classification.</title>
        <authorList>
            <person name="Goeker M."/>
        </authorList>
    </citation>
    <scope>NUCLEOTIDE SEQUENCE [LARGE SCALE GENOMIC DNA]</scope>
    <source>
        <strain evidence="1 2">DSM 23240</strain>
    </source>
</reference>
<proteinExistence type="predicted"/>
<protein>
    <recommendedName>
        <fullName evidence="3">Aminoacyl-tRNA synthetase</fullName>
    </recommendedName>
</protein>